<accession>T1FKQ1</accession>
<dbReference type="GeneID" id="20209400"/>
<dbReference type="CTD" id="20209400"/>
<dbReference type="EMBL" id="AMQM01009337">
    <property type="status" value="NOT_ANNOTATED_CDS"/>
    <property type="molecule type" value="Genomic_DNA"/>
</dbReference>
<reference evidence="2" key="3">
    <citation type="submission" date="2015-06" db="UniProtKB">
        <authorList>
            <consortium name="EnsemblMetazoa"/>
        </authorList>
    </citation>
    <scope>IDENTIFICATION</scope>
</reference>
<reference evidence="3" key="1">
    <citation type="submission" date="2012-12" db="EMBL/GenBank/DDBJ databases">
        <authorList>
            <person name="Hellsten U."/>
            <person name="Grimwood J."/>
            <person name="Chapman J.A."/>
            <person name="Shapiro H."/>
            <person name="Aerts A."/>
            <person name="Otillar R.P."/>
            <person name="Terry A.Y."/>
            <person name="Boore J.L."/>
            <person name="Simakov O."/>
            <person name="Marletaz F."/>
            <person name="Cho S.-J."/>
            <person name="Edsinger-Gonzales E."/>
            <person name="Havlak P."/>
            <person name="Kuo D.-H."/>
            <person name="Larsson T."/>
            <person name="Lv J."/>
            <person name="Arendt D."/>
            <person name="Savage R."/>
            <person name="Osoegawa K."/>
            <person name="de Jong P."/>
            <person name="Lindberg D.R."/>
            <person name="Seaver E.C."/>
            <person name="Weisblat D.A."/>
            <person name="Putnam N.H."/>
            <person name="Grigoriev I.V."/>
            <person name="Rokhsar D.S."/>
        </authorList>
    </citation>
    <scope>NUCLEOTIDE SEQUENCE</scope>
</reference>
<protein>
    <submittedName>
        <fullName evidence="1 2">Uncharacterized protein</fullName>
    </submittedName>
</protein>
<reference evidence="1 3" key="2">
    <citation type="journal article" date="2013" name="Nature">
        <title>Insights into bilaterian evolution from three spiralian genomes.</title>
        <authorList>
            <person name="Simakov O."/>
            <person name="Marletaz F."/>
            <person name="Cho S.J."/>
            <person name="Edsinger-Gonzales E."/>
            <person name="Havlak P."/>
            <person name="Hellsten U."/>
            <person name="Kuo D.H."/>
            <person name="Larsson T."/>
            <person name="Lv J."/>
            <person name="Arendt D."/>
            <person name="Savage R."/>
            <person name="Osoegawa K."/>
            <person name="de Jong P."/>
            <person name="Grimwood J."/>
            <person name="Chapman J.A."/>
            <person name="Shapiro H."/>
            <person name="Aerts A."/>
            <person name="Otillar R.P."/>
            <person name="Terry A.Y."/>
            <person name="Boore J.L."/>
            <person name="Grigoriev I.V."/>
            <person name="Lindberg D.R."/>
            <person name="Seaver E.C."/>
            <person name="Weisblat D.A."/>
            <person name="Putnam N.H."/>
            <person name="Rokhsar D.S."/>
        </authorList>
    </citation>
    <scope>NUCLEOTIDE SEQUENCE</scope>
</reference>
<dbReference type="RefSeq" id="XP_009015154.1">
    <property type="nucleotide sequence ID" value="XM_009016906.1"/>
</dbReference>
<evidence type="ECO:0000313" key="3">
    <source>
        <dbReference type="Proteomes" id="UP000015101"/>
    </source>
</evidence>
<dbReference type="AlphaFoldDB" id="T1FKQ1"/>
<proteinExistence type="predicted"/>
<dbReference type="HOGENOM" id="CLU_1995062_0_0_1"/>
<dbReference type="KEGG" id="hro:HELRODRAFT_184175"/>
<gene>
    <name evidence="2" type="primary">20209400</name>
    <name evidence="1" type="ORF">HELRODRAFT_184175</name>
</gene>
<dbReference type="EnsemblMetazoa" id="HelroT184175">
    <property type="protein sequence ID" value="HelroP184175"/>
    <property type="gene ID" value="HelroG184175"/>
</dbReference>
<dbReference type="EMBL" id="KB096286">
    <property type="protein sequence ID" value="ESO06751.1"/>
    <property type="molecule type" value="Genomic_DNA"/>
</dbReference>
<dbReference type="Proteomes" id="UP000015101">
    <property type="component" value="Unassembled WGS sequence"/>
</dbReference>
<evidence type="ECO:0000313" key="2">
    <source>
        <dbReference type="EnsemblMetazoa" id="HelroP184175"/>
    </source>
</evidence>
<name>T1FKQ1_HELRO</name>
<sequence length="125" mass="14480">MTWLGLMPACRLGWYLSKDLMKEVHPVPVQIYDWDKTKSGKYACLDNHRTLLLIMANRPVTIKVSSRTINCSVDVYYHEFNSAHKLWLFSVNEDTGETKLMNSGDHVVKNSRRVVFVSVFFRGII</sequence>
<keyword evidence="3" id="KW-1185">Reference proteome</keyword>
<dbReference type="InParanoid" id="T1FKQ1"/>
<evidence type="ECO:0000313" key="1">
    <source>
        <dbReference type="EMBL" id="ESO06751.1"/>
    </source>
</evidence>
<organism evidence="2 3">
    <name type="scientific">Helobdella robusta</name>
    <name type="common">Californian leech</name>
    <dbReference type="NCBI Taxonomy" id="6412"/>
    <lineage>
        <taxon>Eukaryota</taxon>
        <taxon>Metazoa</taxon>
        <taxon>Spiralia</taxon>
        <taxon>Lophotrochozoa</taxon>
        <taxon>Annelida</taxon>
        <taxon>Clitellata</taxon>
        <taxon>Hirudinea</taxon>
        <taxon>Rhynchobdellida</taxon>
        <taxon>Glossiphoniidae</taxon>
        <taxon>Helobdella</taxon>
    </lineage>
</organism>